<dbReference type="EMBL" id="VXIS01000212">
    <property type="protein sequence ID" value="KAA8896465.1"/>
    <property type="molecule type" value="Genomic_DNA"/>
</dbReference>
<reference evidence="1 2" key="1">
    <citation type="submission" date="2019-09" db="EMBL/GenBank/DDBJ databases">
        <title>Draft genome of the ectomycorrhizal ascomycete Sphaerosporella brunnea.</title>
        <authorList>
            <consortium name="DOE Joint Genome Institute"/>
            <person name="Benucci G.M."/>
            <person name="Marozzi G."/>
            <person name="Antonielli L."/>
            <person name="Sanchez S."/>
            <person name="Marco P."/>
            <person name="Wang X."/>
            <person name="Falini L.B."/>
            <person name="Barry K."/>
            <person name="Haridas S."/>
            <person name="Lipzen A."/>
            <person name="Labutti K."/>
            <person name="Grigoriev I.V."/>
            <person name="Murat C."/>
            <person name="Martin F."/>
            <person name="Albertini E."/>
            <person name="Donnini D."/>
            <person name="Bonito G."/>
        </authorList>
    </citation>
    <scope>NUCLEOTIDE SEQUENCE [LARGE SCALE GENOMIC DNA]</scope>
    <source>
        <strain evidence="1 2">Sb_GMNB300</strain>
    </source>
</reference>
<dbReference type="Proteomes" id="UP000326924">
    <property type="component" value="Unassembled WGS sequence"/>
</dbReference>
<comment type="caution">
    <text evidence="1">The sequence shown here is derived from an EMBL/GenBank/DDBJ whole genome shotgun (WGS) entry which is preliminary data.</text>
</comment>
<name>A0A5J5EMJ0_9PEZI</name>
<gene>
    <name evidence="1" type="ORF">FN846DRAFT_274824</name>
</gene>
<dbReference type="AlphaFoldDB" id="A0A5J5EMJ0"/>
<evidence type="ECO:0000313" key="1">
    <source>
        <dbReference type="EMBL" id="KAA8896465.1"/>
    </source>
</evidence>
<organism evidence="1 2">
    <name type="scientific">Sphaerosporella brunnea</name>
    <dbReference type="NCBI Taxonomy" id="1250544"/>
    <lineage>
        <taxon>Eukaryota</taxon>
        <taxon>Fungi</taxon>
        <taxon>Dikarya</taxon>
        <taxon>Ascomycota</taxon>
        <taxon>Pezizomycotina</taxon>
        <taxon>Pezizomycetes</taxon>
        <taxon>Pezizales</taxon>
        <taxon>Pyronemataceae</taxon>
        <taxon>Sphaerosporella</taxon>
    </lineage>
</organism>
<protein>
    <submittedName>
        <fullName evidence="1">Uncharacterized protein</fullName>
    </submittedName>
</protein>
<keyword evidence="2" id="KW-1185">Reference proteome</keyword>
<evidence type="ECO:0000313" key="2">
    <source>
        <dbReference type="Proteomes" id="UP000326924"/>
    </source>
</evidence>
<sequence>MPARPFLPSFSTVREAHLLESLGILPRRPCSRRMGWRVFFRTAPGRSITKSHHGKGRKPSRKALSLRNSRAFFFLQLSLVSRREDKPTPGMAAGSLLSRISSPVFSLCAGWRIGFRPSHAPCQRIRVPRQRCLHGCAIGLRIEHHVSRAKNRWQILQRVPVGLLVHQRFAGSQWEFLECPCAVGRTGRSRRPHHVAAQPPPLTSGFGCQKRMAYESAEKSYIPCTASCHLPQKRSLCPQAQ</sequence>
<proteinExistence type="predicted"/>
<accession>A0A5J5EMJ0</accession>
<dbReference type="InParanoid" id="A0A5J5EMJ0"/>